<keyword evidence="5" id="KW-1185">Reference proteome</keyword>
<comment type="caution">
    <text evidence="4">The sequence shown here is derived from an EMBL/GenBank/DDBJ whole genome shotgun (WGS) entry which is preliminary data.</text>
</comment>
<gene>
    <name evidence="4" type="ORF">E6C64_09725</name>
</gene>
<feature type="compositionally biased region" description="Basic and acidic residues" evidence="1">
    <location>
        <begin position="1"/>
        <end position="13"/>
    </location>
</feature>
<keyword evidence="2" id="KW-1133">Transmembrane helix</keyword>
<sequence length="134" mass="13835">MTAHDELGTRERCSPLPSRAGDRLARDTGSGSATAELVVLLPVIGALLLAILAGAQGLIANAAVMDAAASAARLAARGDAIEPALDRFDGSGRAVQWSQRRQDDFLCVTVRLAPRPAALISFPTEAVSCALVAE</sequence>
<evidence type="ECO:0000256" key="1">
    <source>
        <dbReference type="SAM" id="MobiDB-lite"/>
    </source>
</evidence>
<dbReference type="InterPro" id="IPR012495">
    <property type="entry name" value="TadE-like_dom"/>
</dbReference>
<dbReference type="RefSeq" id="WP_136427303.1">
    <property type="nucleotide sequence ID" value="NZ_SSSM01000004.1"/>
</dbReference>
<dbReference type="AlphaFoldDB" id="A0A4S4FL43"/>
<reference evidence="4 5" key="1">
    <citation type="submission" date="2019-04" db="EMBL/GenBank/DDBJ databases">
        <authorList>
            <person name="Jiang L."/>
        </authorList>
    </citation>
    <scope>NUCLEOTIDE SEQUENCE [LARGE SCALE GENOMIC DNA]</scope>
    <source>
        <strain evidence="4 5">YIM 131853</strain>
    </source>
</reference>
<evidence type="ECO:0000313" key="4">
    <source>
        <dbReference type="EMBL" id="THG30891.1"/>
    </source>
</evidence>
<evidence type="ECO:0000259" key="3">
    <source>
        <dbReference type="Pfam" id="PF07811"/>
    </source>
</evidence>
<dbReference type="Proteomes" id="UP000309133">
    <property type="component" value="Unassembled WGS sequence"/>
</dbReference>
<dbReference type="EMBL" id="SSSM01000004">
    <property type="protein sequence ID" value="THG30891.1"/>
    <property type="molecule type" value="Genomic_DNA"/>
</dbReference>
<keyword evidence="2" id="KW-0472">Membrane</keyword>
<feature type="region of interest" description="Disordered" evidence="1">
    <location>
        <begin position="1"/>
        <end position="27"/>
    </location>
</feature>
<name>A0A4S4FL43_9MICO</name>
<dbReference type="Pfam" id="PF07811">
    <property type="entry name" value="TadE"/>
    <property type="match status" value="1"/>
</dbReference>
<keyword evidence="2" id="KW-0812">Transmembrane</keyword>
<protein>
    <recommendedName>
        <fullName evidence="3">TadE-like domain-containing protein</fullName>
    </recommendedName>
</protein>
<feature type="domain" description="TadE-like" evidence="3">
    <location>
        <begin position="31"/>
        <end position="73"/>
    </location>
</feature>
<organism evidence="4 5">
    <name type="scientific">Naasia lichenicola</name>
    <dbReference type="NCBI Taxonomy" id="2565933"/>
    <lineage>
        <taxon>Bacteria</taxon>
        <taxon>Bacillati</taxon>
        <taxon>Actinomycetota</taxon>
        <taxon>Actinomycetes</taxon>
        <taxon>Micrococcales</taxon>
        <taxon>Microbacteriaceae</taxon>
        <taxon>Naasia</taxon>
    </lineage>
</organism>
<evidence type="ECO:0000256" key="2">
    <source>
        <dbReference type="SAM" id="Phobius"/>
    </source>
</evidence>
<evidence type="ECO:0000313" key="5">
    <source>
        <dbReference type="Proteomes" id="UP000309133"/>
    </source>
</evidence>
<accession>A0A4S4FL43</accession>
<feature type="transmembrane region" description="Helical" evidence="2">
    <location>
        <begin position="39"/>
        <end position="64"/>
    </location>
</feature>
<proteinExistence type="predicted"/>